<evidence type="ECO:0000313" key="2">
    <source>
        <dbReference type="Proteomes" id="UP000299102"/>
    </source>
</evidence>
<reference evidence="1 2" key="1">
    <citation type="journal article" date="2019" name="Commun. Biol.">
        <title>The bagworm genome reveals a unique fibroin gene that provides high tensile strength.</title>
        <authorList>
            <person name="Kono N."/>
            <person name="Nakamura H."/>
            <person name="Ohtoshi R."/>
            <person name="Tomita M."/>
            <person name="Numata K."/>
            <person name="Arakawa K."/>
        </authorList>
    </citation>
    <scope>NUCLEOTIDE SEQUENCE [LARGE SCALE GENOMIC DNA]</scope>
</reference>
<name>A0A4C1U9F5_EUMVA</name>
<protein>
    <submittedName>
        <fullName evidence="1">Uncharacterized protein</fullName>
    </submittedName>
</protein>
<proteinExistence type="predicted"/>
<dbReference type="Proteomes" id="UP000299102">
    <property type="component" value="Unassembled WGS sequence"/>
</dbReference>
<evidence type="ECO:0000313" key="1">
    <source>
        <dbReference type="EMBL" id="GBP23035.1"/>
    </source>
</evidence>
<dbReference type="EMBL" id="BGZK01000146">
    <property type="protein sequence ID" value="GBP23035.1"/>
    <property type="molecule type" value="Genomic_DNA"/>
</dbReference>
<organism evidence="1 2">
    <name type="scientific">Eumeta variegata</name>
    <name type="common">Bagworm moth</name>
    <name type="synonym">Eumeta japonica</name>
    <dbReference type="NCBI Taxonomy" id="151549"/>
    <lineage>
        <taxon>Eukaryota</taxon>
        <taxon>Metazoa</taxon>
        <taxon>Ecdysozoa</taxon>
        <taxon>Arthropoda</taxon>
        <taxon>Hexapoda</taxon>
        <taxon>Insecta</taxon>
        <taxon>Pterygota</taxon>
        <taxon>Neoptera</taxon>
        <taxon>Endopterygota</taxon>
        <taxon>Lepidoptera</taxon>
        <taxon>Glossata</taxon>
        <taxon>Ditrysia</taxon>
        <taxon>Tineoidea</taxon>
        <taxon>Psychidae</taxon>
        <taxon>Oiketicinae</taxon>
        <taxon>Eumeta</taxon>
    </lineage>
</organism>
<accession>A0A4C1U9F5</accession>
<keyword evidence="2" id="KW-1185">Reference proteome</keyword>
<sequence>MRSFYQIYFESSWRSRTARPARAAGACARGTGTAGGREMFQLMYFPVGRKTHVVAFNLMRVTLRAARRVAPELVAISETISSETVPLDDCVTSL</sequence>
<gene>
    <name evidence="1" type="ORF">EVAR_15709_1</name>
</gene>
<dbReference type="AlphaFoldDB" id="A0A4C1U9F5"/>
<comment type="caution">
    <text evidence="1">The sequence shown here is derived from an EMBL/GenBank/DDBJ whole genome shotgun (WGS) entry which is preliminary data.</text>
</comment>